<dbReference type="InterPro" id="IPR044751">
    <property type="entry name" value="Ion_transp-like_CBS"/>
</dbReference>
<feature type="domain" description="CBS" evidence="4">
    <location>
        <begin position="128"/>
        <end position="186"/>
    </location>
</feature>
<dbReference type="InterPro" id="IPR046342">
    <property type="entry name" value="CBS_dom_sf"/>
</dbReference>
<gene>
    <name evidence="5" type="ORF">ENJ40_03920</name>
</gene>
<sequence>MPEAPSWFEVLKALFQKTPEEHLQEFTEEIGQLVEEAEREGLLSPEEREILLSVLRLRRVAVREIMIPRRELIGFPVDVSVGELWRRVASAPQDYYPIYEGELDNFLGVVSLRDLVRRVGEDFSLRDLVRPVYVIPESLKLREALRGFRERNASVALVIDEFGALSGLLRLRDLLEFLFPVRKRPLRRDAEGWFLLGPDTPLEEAERILGVELPRGDYETLSGLIQETLGRIPSSGEKLVVDGLEVEILAADERAIRSLRVRPLSEKP</sequence>
<protein>
    <submittedName>
        <fullName evidence="5">CBS domain-containing protein</fullName>
    </submittedName>
</protein>
<evidence type="ECO:0000259" key="4">
    <source>
        <dbReference type="PROSITE" id="PS51371"/>
    </source>
</evidence>
<feature type="domain" description="CBS" evidence="4">
    <location>
        <begin position="66"/>
        <end position="125"/>
    </location>
</feature>
<dbReference type="CDD" id="cd04590">
    <property type="entry name" value="CBS_pair_CorC_HlyC_assoc"/>
    <property type="match status" value="1"/>
</dbReference>
<dbReference type="Pfam" id="PF03471">
    <property type="entry name" value="CorC_HlyC"/>
    <property type="match status" value="1"/>
</dbReference>
<dbReference type="Gene3D" id="3.30.465.10">
    <property type="match status" value="1"/>
</dbReference>
<dbReference type="PANTHER" id="PTHR22777">
    <property type="entry name" value="HEMOLYSIN-RELATED"/>
    <property type="match status" value="1"/>
</dbReference>
<evidence type="ECO:0000256" key="2">
    <source>
        <dbReference type="ARBA" id="ARBA00023122"/>
    </source>
</evidence>
<dbReference type="GO" id="GO:0005886">
    <property type="term" value="C:plasma membrane"/>
    <property type="evidence" value="ECO:0007669"/>
    <property type="project" value="TreeGrafter"/>
</dbReference>
<dbReference type="InterPro" id="IPR000644">
    <property type="entry name" value="CBS_dom"/>
</dbReference>
<accession>A0A7C3CSW6</accession>
<dbReference type="InterPro" id="IPR036318">
    <property type="entry name" value="FAD-bd_PCMH-like_sf"/>
</dbReference>
<dbReference type="Proteomes" id="UP000886043">
    <property type="component" value="Unassembled WGS sequence"/>
</dbReference>
<dbReference type="PROSITE" id="PS51371">
    <property type="entry name" value="CBS"/>
    <property type="match status" value="2"/>
</dbReference>
<dbReference type="SUPFAM" id="SSF54631">
    <property type="entry name" value="CBS-domain pair"/>
    <property type="match status" value="1"/>
</dbReference>
<dbReference type="InterPro" id="IPR005170">
    <property type="entry name" value="Transptr-assoc_dom"/>
</dbReference>
<keyword evidence="2 3" id="KW-0129">CBS domain</keyword>
<dbReference type="InterPro" id="IPR016169">
    <property type="entry name" value="FAD-bd_PCMH_sub2"/>
</dbReference>
<name>A0A7C3CSW6_9BACT</name>
<dbReference type="GO" id="GO:0050660">
    <property type="term" value="F:flavin adenine dinucleotide binding"/>
    <property type="evidence" value="ECO:0007669"/>
    <property type="project" value="InterPro"/>
</dbReference>
<dbReference type="PANTHER" id="PTHR22777:SF17">
    <property type="entry name" value="UPF0053 PROTEIN SLL0260"/>
    <property type="match status" value="1"/>
</dbReference>
<dbReference type="SUPFAM" id="SSF56176">
    <property type="entry name" value="FAD-binding/transporter-associated domain-like"/>
    <property type="match status" value="1"/>
</dbReference>
<reference evidence="5" key="1">
    <citation type="journal article" date="2020" name="mSystems">
        <title>Genome- and Community-Level Interaction Insights into Carbon Utilization and Element Cycling Functions of Hydrothermarchaeota in Hydrothermal Sediment.</title>
        <authorList>
            <person name="Zhou Z."/>
            <person name="Liu Y."/>
            <person name="Xu W."/>
            <person name="Pan J."/>
            <person name="Luo Z.H."/>
            <person name="Li M."/>
        </authorList>
    </citation>
    <scope>NUCLEOTIDE SEQUENCE [LARGE SCALE GENOMIC DNA]</scope>
    <source>
        <strain evidence="5">HyVt-483</strain>
    </source>
</reference>
<dbReference type="AlphaFoldDB" id="A0A7C3CSW6"/>
<comment type="caution">
    <text evidence="5">The sequence shown here is derived from an EMBL/GenBank/DDBJ whole genome shotgun (WGS) entry which is preliminary data.</text>
</comment>
<dbReference type="Gene3D" id="3.90.1280.20">
    <property type="match status" value="1"/>
</dbReference>
<dbReference type="Gene3D" id="3.10.580.10">
    <property type="entry name" value="CBS-domain"/>
    <property type="match status" value="1"/>
</dbReference>
<evidence type="ECO:0000313" key="5">
    <source>
        <dbReference type="EMBL" id="HFC97593.1"/>
    </source>
</evidence>
<dbReference type="Pfam" id="PF00571">
    <property type="entry name" value="CBS"/>
    <property type="match status" value="2"/>
</dbReference>
<evidence type="ECO:0000256" key="1">
    <source>
        <dbReference type="ARBA" id="ARBA00022737"/>
    </source>
</evidence>
<organism evidence="5">
    <name type="scientific">Thermosulfurimonas dismutans</name>
    <dbReference type="NCBI Taxonomy" id="999894"/>
    <lineage>
        <taxon>Bacteria</taxon>
        <taxon>Pseudomonadati</taxon>
        <taxon>Thermodesulfobacteriota</taxon>
        <taxon>Thermodesulfobacteria</taxon>
        <taxon>Thermodesulfobacteriales</taxon>
        <taxon>Thermodesulfobacteriaceae</taxon>
        <taxon>Thermosulfurimonas</taxon>
    </lineage>
</organism>
<proteinExistence type="predicted"/>
<dbReference type="SMART" id="SM01091">
    <property type="entry name" value="CorC_HlyC"/>
    <property type="match status" value="1"/>
</dbReference>
<evidence type="ECO:0000256" key="3">
    <source>
        <dbReference type="PROSITE-ProRule" id="PRU00703"/>
    </source>
</evidence>
<keyword evidence="1" id="KW-0677">Repeat</keyword>
<dbReference type="EMBL" id="DRMH01000046">
    <property type="protein sequence ID" value="HFC97593.1"/>
    <property type="molecule type" value="Genomic_DNA"/>
</dbReference>